<organism evidence="6 7">
    <name type="scientific">Marivirga lumbricoides</name>
    <dbReference type="NCBI Taxonomy" id="1046115"/>
    <lineage>
        <taxon>Bacteria</taxon>
        <taxon>Pseudomonadati</taxon>
        <taxon>Bacteroidota</taxon>
        <taxon>Cytophagia</taxon>
        <taxon>Cytophagales</taxon>
        <taxon>Marivirgaceae</taxon>
        <taxon>Marivirga</taxon>
    </lineage>
</organism>
<sequence>MKAVVKKHLNVRLNEAHVNAPKLGVLNPGEEISISHTIKGQSIEGNNIWCVLHDKRIIWSGGLSVSVDDLPGAPQKYVLATADDYGVYDEIDEGIEHALKNKWINSVAVLVNKDGKDNYTRLERLRNFLLNNNLTDKVHVGLHFTFASGKPLESSHKYIINRKGFFRNPFFIDESYYDQKAYLNEVKVELTAQLDKFKNVFGKPDHFTSHFDTHTFSKKLFEQVLSSIDNTPIRNYHFIPKHKRILLDVINTASFPSTRKLDKLLLSWPSKKISDQTIVSHYGPPGFFAIWNYARQIRKKRDKLCKHVSSFYSSNDNVVEVVYHLIKYGKLSQRKFRKIFKAQKKQYPHLNPDYFDGRVAEFHSLAAKRPWDAFDKISFLPKPNQ</sequence>
<comment type="cofactor">
    <cofactor evidence="1">
        <name>Mg(2+)</name>
        <dbReference type="ChEBI" id="CHEBI:18420"/>
    </cofactor>
</comment>
<dbReference type="Proteomes" id="UP000240608">
    <property type="component" value="Unassembled WGS sequence"/>
</dbReference>
<proteinExistence type="predicted"/>
<keyword evidence="3" id="KW-0378">Hydrolase</keyword>
<dbReference type="Gene3D" id="3.20.20.370">
    <property type="entry name" value="Glycoside hydrolase/deacetylase"/>
    <property type="match status" value="1"/>
</dbReference>
<evidence type="ECO:0000313" key="7">
    <source>
        <dbReference type="Proteomes" id="UP000240608"/>
    </source>
</evidence>
<keyword evidence="2" id="KW-0479">Metal-binding</keyword>
<dbReference type="EMBL" id="PYVU01000062">
    <property type="protein sequence ID" value="PTB96189.1"/>
    <property type="molecule type" value="Genomic_DNA"/>
</dbReference>
<dbReference type="GO" id="GO:0016787">
    <property type="term" value="F:hydrolase activity"/>
    <property type="evidence" value="ECO:0007669"/>
    <property type="project" value="UniProtKB-KW"/>
</dbReference>
<accession>A0A2T4DQT8</accession>
<comment type="caution">
    <text evidence="6">The sequence shown here is derived from an EMBL/GenBank/DDBJ whole genome shotgun (WGS) entry which is preliminary data.</text>
</comment>
<evidence type="ECO:0000256" key="3">
    <source>
        <dbReference type="ARBA" id="ARBA00022801"/>
    </source>
</evidence>
<dbReference type="PANTHER" id="PTHR31609:SF1">
    <property type="entry name" value="CARBOHYDRATE DEACETYLASE"/>
    <property type="match status" value="1"/>
</dbReference>
<gene>
    <name evidence="6" type="ORF">C9994_08410</name>
</gene>
<dbReference type="InterPro" id="IPR011330">
    <property type="entry name" value="Glyco_hydro/deAcase_b/a-brl"/>
</dbReference>
<evidence type="ECO:0000256" key="5">
    <source>
        <dbReference type="ARBA" id="ARBA00023277"/>
    </source>
</evidence>
<dbReference type="Pfam" id="PF04794">
    <property type="entry name" value="YdjC"/>
    <property type="match status" value="1"/>
</dbReference>
<keyword evidence="4" id="KW-0460">Magnesium</keyword>
<dbReference type="InterPro" id="IPR006879">
    <property type="entry name" value="YdjC-like"/>
</dbReference>
<keyword evidence="5" id="KW-0119">Carbohydrate metabolism</keyword>
<protein>
    <submittedName>
        <fullName evidence="6">Uncharacterized protein</fullName>
    </submittedName>
</protein>
<reference evidence="6 7" key="1">
    <citation type="submission" date="2018-03" db="EMBL/GenBank/DDBJ databases">
        <title>Cross-interface Injection: A General Nanoliter Liquid Handling Method Applied to Single Cells Genome Amplification Automated Nanoliter Liquid Handling Applied to Single Cell Multiple Displacement Amplification.</title>
        <authorList>
            <person name="Yun J."/>
            <person name="Xu P."/>
            <person name="Xu J."/>
            <person name="Dai X."/>
            <person name="Wang Y."/>
            <person name="Zheng X."/>
            <person name="Cao C."/>
            <person name="Yi Q."/>
            <person name="Zhu Y."/>
            <person name="Wang L."/>
            <person name="Dong Z."/>
            <person name="Huang Y."/>
            <person name="Huang L."/>
            <person name="Du W."/>
        </authorList>
    </citation>
    <scope>NUCLEOTIDE SEQUENCE [LARGE SCALE GENOMIC DNA]</scope>
    <source>
        <strain evidence="6 7">Z-D1-2</strain>
    </source>
</reference>
<dbReference type="PANTHER" id="PTHR31609">
    <property type="entry name" value="YDJC DEACETYLASE FAMILY MEMBER"/>
    <property type="match status" value="1"/>
</dbReference>
<dbReference type="GO" id="GO:0005975">
    <property type="term" value="P:carbohydrate metabolic process"/>
    <property type="evidence" value="ECO:0007669"/>
    <property type="project" value="InterPro"/>
</dbReference>
<dbReference type="GO" id="GO:0019213">
    <property type="term" value="F:deacetylase activity"/>
    <property type="evidence" value="ECO:0007669"/>
    <property type="project" value="TreeGrafter"/>
</dbReference>
<evidence type="ECO:0000256" key="1">
    <source>
        <dbReference type="ARBA" id="ARBA00001946"/>
    </source>
</evidence>
<name>A0A2T4DQT8_9BACT</name>
<dbReference type="SUPFAM" id="SSF88713">
    <property type="entry name" value="Glycoside hydrolase/deacetylase"/>
    <property type="match status" value="1"/>
</dbReference>
<evidence type="ECO:0000256" key="4">
    <source>
        <dbReference type="ARBA" id="ARBA00022842"/>
    </source>
</evidence>
<evidence type="ECO:0000313" key="6">
    <source>
        <dbReference type="EMBL" id="PTB96189.1"/>
    </source>
</evidence>
<dbReference type="AlphaFoldDB" id="A0A2T4DQT8"/>
<evidence type="ECO:0000256" key="2">
    <source>
        <dbReference type="ARBA" id="ARBA00022723"/>
    </source>
</evidence>
<dbReference type="GO" id="GO:0046872">
    <property type="term" value="F:metal ion binding"/>
    <property type="evidence" value="ECO:0007669"/>
    <property type="project" value="UniProtKB-KW"/>
</dbReference>